<proteinExistence type="predicted"/>
<evidence type="ECO:0000313" key="2">
    <source>
        <dbReference type="Proteomes" id="UP000761534"/>
    </source>
</evidence>
<comment type="caution">
    <text evidence="1">The sequence shown here is derived from an EMBL/GenBank/DDBJ whole genome shotgun (WGS) entry which is preliminary data.</text>
</comment>
<organism evidence="1 2">
    <name type="scientific">Trichomonascus ciferrii</name>
    <dbReference type="NCBI Taxonomy" id="44093"/>
    <lineage>
        <taxon>Eukaryota</taxon>
        <taxon>Fungi</taxon>
        <taxon>Dikarya</taxon>
        <taxon>Ascomycota</taxon>
        <taxon>Saccharomycotina</taxon>
        <taxon>Dipodascomycetes</taxon>
        <taxon>Dipodascales</taxon>
        <taxon>Trichomonascaceae</taxon>
        <taxon>Trichomonascus</taxon>
        <taxon>Trichomonascus ciferrii complex</taxon>
    </lineage>
</organism>
<accession>A0A642V9K2</accession>
<name>A0A642V9K2_9ASCO</name>
<gene>
    <name evidence="1" type="ORF">TRICI_000939</name>
</gene>
<dbReference type="AlphaFoldDB" id="A0A642V9K2"/>
<dbReference type="VEuPathDB" id="FungiDB:TRICI_000939"/>
<keyword evidence="2" id="KW-1185">Reference proteome</keyword>
<dbReference type="EMBL" id="SWFS01000078">
    <property type="protein sequence ID" value="KAA8916820.1"/>
    <property type="molecule type" value="Genomic_DNA"/>
</dbReference>
<protein>
    <submittedName>
        <fullName evidence="1">Uncharacterized protein</fullName>
    </submittedName>
</protein>
<reference evidence="1" key="1">
    <citation type="journal article" date="2019" name="G3 (Bethesda)">
        <title>Genome Assemblies of Two Rare Opportunistic Yeast Pathogens: Diutina rugosa (syn. Candida rugosa) and Trichomonascus ciferrii (syn. Candida ciferrii).</title>
        <authorList>
            <person name="Mixao V."/>
            <person name="Saus E."/>
            <person name="Hansen A.P."/>
            <person name="Lass-Florl C."/>
            <person name="Gabaldon T."/>
        </authorList>
    </citation>
    <scope>NUCLEOTIDE SEQUENCE</scope>
    <source>
        <strain evidence="1">CBS 4856</strain>
    </source>
</reference>
<dbReference type="Proteomes" id="UP000761534">
    <property type="component" value="Unassembled WGS sequence"/>
</dbReference>
<sequence length="67" mass="7845">MTRLEDYEKQLKDWQTRLESAKKTHELLMASGCQTGEEWAETIFDIEMLSEDVKVLKQLISKKKATL</sequence>
<evidence type="ECO:0000313" key="1">
    <source>
        <dbReference type="EMBL" id="KAA8916820.1"/>
    </source>
</evidence>